<evidence type="ECO:0000256" key="7">
    <source>
        <dbReference type="ARBA" id="ARBA00023136"/>
    </source>
</evidence>
<reference evidence="14 15" key="1">
    <citation type="submission" date="2016-02" db="EMBL/GenBank/DDBJ databases">
        <authorList>
            <person name="Holder M.E."/>
            <person name="Ajami N.J."/>
            <person name="Petrosino J.F."/>
        </authorList>
    </citation>
    <scope>NUCLEOTIDE SEQUENCE [LARGE SCALE GENOMIC DNA]</scope>
    <source>
        <strain evidence="14 15">CCUG 32990</strain>
    </source>
</reference>
<keyword evidence="6 11" id="KW-0798">TonB box</keyword>
<keyword evidence="5" id="KW-0732">Signal</keyword>
<comment type="subcellular location">
    <subcellularLocation>
        <location evidence="1 10">Cell outer membrane</location>
        <topology evidence="1 10">Multi-pass membrane protein</topology>
    </subcellularLocation>
</comment>
<keyword evidence="7 10" id="KW-0472">Membrane</keyword>
<dbReference type="PROSITE" id="PS01156">
    <property type="entry name" value="TONB_DEPENDENT_REC_2"/>
    <property type="match status" value="1"/>
</dbReference>
<evidence type="ECO:0000256" key="6">
    <source>
        <dbReference type="ARBA" id="ARBA00023077"/>
    </source>
</evidence>
<evidence type="ECO:0000256" key="11">
    <source>
        <dbReference type="RuleBase" id="RU003357"/>
    </source>
</evidence>
<evidence type="ECO:0000256" key="8">
    <source>
        <dbReference type="ARBA" id="ARBA00023170"/>
    </source>
</evidence>
<name>A0ABM5XC50_9FLAO</name>
<dbReference type="InterPro" id="IPR012910">
    <property type="entry name" value="Plug_dom"/>
</dbReference>
<evidence type="ECO:0000313" key="14">
    <source>
        <dbReference type="EMBL" id="AMD84746.1"/>
    </source>
</evidence>
<evidence type="ECO:0000256" key="2">
    <source>
        <dbReference type="ARBA" id="ARBA00022448"/>
    </source>
</evidence>
<dbReference type="Pfam" id="PF00593">
    <property type="entry name" value="TonB_dep_Rec_b-barrel"/>
    <property type="match status" value="1"/>
</dbReference>
<dbReference type="InterPro" id="IPR010917">
    <property type="entry name" value="TonB_rcpt_CS"/>
</dbReference>
<evidence type="ECO:0000259" key="13">
    <source>
        <dbReference type="Pfam" id="PF07715"/>
    </source>
</evidence>
<keyword evidence="4 10" id="KW-0812">Transmembrane</keyword>
<keyword evidence="8" id="KW-0675">Receptor</keyword>
<evidence type="ECO:0000256" key="9">
    <source>
        <dbReference type="ARBA" id="ARBA00023237"/>
    </source>
</evidence>
<dbReference type="PANTHER" id="PTHR30069:SF29">
    <property type="entry name" value="HEMOGLOBIN AND HEMOGLOBIN-HAPTOGLOBIN-BINDING PROTEIN 1-RELATED"/>
    <property type="match status" value="1"/>
</dbReference>
<dbReference type="InterPro" id="IPR039426">
    <property type="entry name" value="TonB-dep_rcpt-like"/>
</dbReference>
<dbReference type="Proteomes" id="UP000065822">
    <property type="component" value="Chromosome"/>
</dbReference>
<dbReference type="Pfam" id="PF07715">
    <property type="entry name" value="Plug"/>
    <property type="match status" value="1"/>
</dbReference>
<dbReference type="EMBL" id="CP014227">
    <property type="protein sequence ID" value="AMD84746.1"/>
    <property type="molecule type" value="Genomic_DNA"/>
</dbReference>
<evidence type="ECO:0008006" key="16">
    <source>
        <dbReference type="Google" id="ProtNLM"/>
    </source>
</evidence>
<dbReference type="InterPro" id="IPR037066">
    <property type="entry name" value="Plug_dom_sf"/>
</dbReference>
<dbReference type="InterPro" id="IPR000531">
    <property type="entry name" value="Beta-barrel_TonB"/>
</dbReference>
<proteinExistence type="inferred from homology"/>
<sequence length="681" mass="76439">MGAIAQTRKEKKDTLGLFYELQEVKVTGIKEAPHTIDKIEAKEIRAYDKGNLAEVLNLLPGITISRFEMKNESRIRLRGFDTDQTTLFYDGIPFYAPYEGTFDASRFLVDDVAGVSVDKKLLSVKYGPNAIGGAINVVSRKPTKEVDINGQLRVGFADGAGVNSYLGTINAGTLKEKWYAMVSGSVDKVENFVLSKDFDLERTRAKGQKTYVRDDSNQTDTKISAKLGYTPNKTDEYSINFMSTMAKKNLPGSVMTTGRSVAFPIYENGSIYLKTRTLIAPKTFMNFTGYYYRHYDIMGWYDDTSRTLLNNRNSSKSVYNDQSMGAIFNVSTEVLKRNVITLSLTDKYDHHTKYDKEIAANRATGQIFKEGTPEQHYKDNTFFVGLEDVITIAKPLSVVLGGSYTVRSNILARKYGSNPFTGETKSALFELPKGSDSTFNYKAGVLVTPLDNHTISLSAERRTHFASQMARYSSSYGANSTYLPNPDLKSEYVMAYELSYSANINNKLSYEISLFYDDTKDKVYTKKVGTRPDGKDIRQSQNAGNADTKGVELGLGYAPIQYVRLGGSYSFIELKGEDGNGKTIIFSNIPKHKIAAFANFSVPQIRTRLFVNSESYLEQKDYDEEDMPDFTVVNAKLSYDMIKELTLSFSVKNALDKNYYFSSENFPSPGRSFLVALEYRF</sequence>
<dbReference type="Gene3D" id="2.170.130.10">
    <property type="entry name" value="TonB-dependent receptor, plug domain"/>
    <property type="match status" value="1"/>
</dbReference>
<dbReference type="InterPro" id="IPR036942">
    <property type="entry name" value="Beta-barrel_TonB_sf"/>
</dbReference>
<keyword evidence="15" id="KW-1185">Reference proteome</keyword>
<keyword evidence="2 10" id="KW-0813">Transport</keyword>
<dbReference type="PANTHER" id="PTHR30069">
    <property type="entry name" value="TONB-DEPENDENT OUTER MEMBRANE RECEPTOR"/>
    <property type="match status" value="1"/>
</dbReference>
<dbReference type="Gene3D" id="2.40.170.20">
    <property type="entry name" value="TonB-dependent receptor, beta-barrel domain"/>
    <property type="match status" value="1"/>
</dbReference>
<feature type="domain" description="TonB-dependent receptor plug" evidence="13">
    <location>
        <begin position="30"/>
        <end position="134"/>
    </location>
</feature>
<protein>
    <recommendedName>
        <fullName evidence="16">TonB-dependent receptor</fullName>
    </recommendedName>
</protein>
<keyword evidence="3 10" id="KW-1134">Transmembrane beta strand</keyword>
<evidence type="ECO:0000259" key="12">
    <source>
        <dbReference type="Pfam" id="PF00593"/>
    </source>
</evidence>
<evidence type="ECO:0000313" key="15">
    <source>
        <dbReference type="Proteomes" id="UP000065822"/>
    </source>
</evidence>
<comment type="similarity">
    <text evidence="10 11">Belongs to the TonB-dependent receptor family.</text>
</comment>
<accession>A0ABM5XC50</accession>
<dbReference type="PROSITE" id="PS52016">
    <property type="entry name" value="TONB_DEPENDENT_REC_3"/>
    <property type="match status" value="1"/>
</dbReference>
<organism evidence="14 15">
    <name type="scientific">Capnocytophaga haemolytica</name>
    <dbReference type="NCBI Taxonomy" id="45243"/>
    <lineage>
        <taxon>Bacteria</taxon>
        <taxon>Pseudomonadati</taxon>
        <taxon>Bacteroidota</taxon>
        <taxon>Flavobacteriia</taxon>
        <taxon>Flavobacteriales</taxon>
        <taxon>Flavobacteriaceae</taxon>
        <taxon>Capnocytophaga</taxon>
    </lineage>
</organism>
<evidence type="ECO:0000256" key="10">
    <source>
        <dbReference type="PROSITE-ProRule" id="PRU01360"/>
    </source>
</evidence>
<evidence type="ECO:0000256" key="1">
    <source>
        <dbReference type="ARBA" id="ARBA00004571"/>
    </source>
</evidence>
<evidence type="ECO:0000256" key="5">
    <source>
        <dbReference type="ARBA" id="ARBA00022729"/>
    </source>
</evidence>
<gene>
    <name evidence="14" type="ORF">AXF12_03960</name>
</gene>
<evidence type="ECO:0000256" key="4">
    <source>
        <dbReference type="ARBA" id="ARBA00022692"/>
    </source>
</evidence>
<evidence type="ECO:0000256" key="3">
    <source>
        <dbReference type="ARBA" id="ARBA00022452"/>
    </source>
</evidence>
<feature type="domain" description="TonB-dependent receptor-like beta-barrel" evidence="12">
    <location>
        <begin position="285"/>
        <end position="653"/>
    </location>
</feature>
<keyword evidence="9 10" id="KW-0998">Cell outer membrane</keyword>
<dbReference type="SUPFAM" id="SSF56935">
    <property type="entry name" value="Porins"/>
    <property type="match status" value="1"/>
</dbReference>